<gene>
    <name evidence="1" type="ORF">G2W53_040121</name>
</gene>
<dbReference type="EMBL" id="JAAIUW010000012">
    <property type="protein sequence ID" value="KAF7807960.1"/>
    <property type="molecule type" value="Genomic_DNA"/>
</dbReference>
<evidence type="ECO:0000313" key="1">
    <source>
        <dbReference type="EMBL" id="KAF7807960.1"/>
    </source>
</evidence>
<proteinExistence type="predicted"/>
<reference evidence="1" key="1">
    <citation type="submission" date="2020-09" db="EMBL/GenBank/DDBJ databases">
        <title>Genome-Enabled Discovery of Anthraquinone Biosynthesis in Senna tora.</title>
        <authorList>
            <person name="Kang S.-H."/>
            <person name="Pandey R.P."/>
            <person name="Lee C.-M."/>
            <person name="Sim J.-S."/>
            <person name="Jeong J.-T."/>
            <person name="Choi B.-S."/>
            <person name="Jung M."/>
            <person name="Ginzburg D."/>
            <person name="Zhao K."/>
            <person name="Won S.Y."/>
            <person name="Oh T.-J."/>
            <person name="Yu Y."/>
            <person name="Kim N.-H."/>
            <person name="Lee O.R."/>
            <person name="Lee T.-H."/>
            <person name="Bashyal P."/>
            <person name="Kim T.-S."/>
            <person name="Lee W.-H."/>
            <person name="Kawkins C."/>
            <person name="Kim C.-K."/>
            <person name="Kim J.S."/>
            <person name="Ahn B.O."/>
            <person name="Rhee S.Y."/>
            <person name="Sohng J.K."/>
        </authorList>
    </citation>
    <scope>NUCLEOTIDE SEQUENCE</scope>
    <source>
        <tissue evidence="1">Leaf</tissue>
    </source>
</reference>
<evidence type="ECO:0000313" key="2">
    <source>
        <dbReference type="Proteomes" id="UP000634136"/>
    </source>
</evidence>
<protein>
    <submittedName>
        <fullName evidence="1">Uncharacterized protein</fullName>
    </submittedName>
</protein>
<dbReference type="AlphaFoldDB" id="A0A834SS76"/>
<organism evidence="1 2">
    <name type="scientific">Senna tora</name>
    <dbReference type="NCBI Taxonomy" id="362788"/>
    <lineage>
        <taxon>Eukaryota</taxon>
        <taxon>Viridiplantae</taxon>
        <taxon>Streptophyta</taxon>
        <taxon>Embryophyta</taxon>
        <taxon>Tracheophyta</taxon>
        <taxon>Spermatophyta</taxon>
        <taxon>Magnoliopsida</taxon>
        <taxon>eudicotyledons</taxon>
        <taxon>Gunneridae</taxon>
        <taxon>Pentapetalae</taxon>
        <taxon>rosids</taxon>
        <taxon>fabids</taxon>
        <taxon>Fabales</taxon>
        <taxon>Fabaceae</taxon>
        <taxon>Caesalpinioideae</taxon>
        <taxon>Cassia clade</taxon>
        <taxon>Senna</taxon>
    </lineage>
</organism>
<comment type="caution">
    <text evidence="1">The sequence shown here is derived from an EMBL/GenBank/DDBJ whole genome shotgun (WGS) entry which is preliminary data.</text>
</comment>
<keyword evidence="2" id="KW-1185">Reference proteome</keyword>
<name>A0A834SS76_9FABA</name>
<sequence>MGYPYTAVRNPPALVGPPPIVTVPQIGQLTSTHPVTVPLVPHHSTHVTLYTTRLHCAPPKTMYTRWLGAPNTSITATLASSGTLI</sequence>
<dbReference type="Proteomes" id="UP000634136">
    <property type="component" value="Unassembled WGS sequence"/>
</dbReference>
<accession>A0A834SS76</accession>